<name>A0A673Y8A8_SALTR</name>
<evidence type="ECO:0000313" key="1">
    <source>
        <dbReference type="Ensembl" id="ENSSTUP00000030689.1"/>
    </source>
</evidence>
<sequence>MKLQWSCPAHQHQNLIPIVRHVGGNIMDWGCFAVYQDNLTLCTLLAFSQPAS</sequence>
<protein>
    <submittedName>
        <fullName evidence="1">Uncharacterized protein</fullName>
    </submittedName>
</protein>
<dbReference type="InParanoid" id="A0A673Y8A8"/>
<dbReference type="Ensembl" id="ENSSTUT00000032099.1">
    <property type="protein sequence ID" value="ENSSTUP00000030689.1"/>
    <property type="gene ID" value="ENSSTUG00000013232.1"/>
</dbReference>
<dbReference type="Proteomes" id="UP000472277">
    <property type="component" value="Chromosome 4"/>
</dbReference>
<proteinExistence type="predicted"/>
<reference evidence="1" key="2">
    <citation type="submission" date="2025-09" db="UniProtKB">
        <authorList>
            <consortium name="Ensembl"/>
        </authorList>
    </citation>
    <scope>IDENTIFICATION</scope>
</reference>
<accession>A0A673Y8A8</accession>
<dbReference type="AlphaFoldDB" id="A0A673Y8A8"/>
<evidence type="ECO:0000313" key="2">
    <source>
        <dbReference type="Proteomes" id="UP000472277"/>
    </source>
</evidence>
<keyword evidence="2" id="KW-1185">Reference proteome</keyword>
<organism evidence="1 2">
    <name type="scientific">Salmo trutta</name>
    <name type="common">Brown trout</name>
    <dbReference type="NCBI Taxonomy" id="8032"/>
    <lineage>
        <taxon>Eukaryota</taxon>
        <taxon>Metazoa</taxon>
        <taxon>Chordata</taxon>
        <taxon>Craniata</taxon>
        <taxon>Vertebrata</taxon>
        <taxon>Euteleostomi</taxon>
        <taxon>Actinopterygii</taxon>
        <taxon>Neopterygii</taxon>
        <taxon>Teleostei</taxon>
        <taxon>Protacanthopterygii</taxon>
        <taxon>Salmoniformes</taxon>
        <taxon>Salmonidae</taxon>
        <taxon>Salmoninae</taxon>
        <taxon>Salmo</taxon>
    </lineage>
</organism>
<reference evidence="1" key="1">
    <citation type="submission" date="2025-08" db="UniProtKB">
        <authorList>
            <consortium name="Ensembl"/>
        </authorList>
    </citation>
    <scope>IDENTIFICATION</scope>
</reference>